<accession>A0ABN2KM11</accession>
<evidence type="ECO:0000313" key="7">
    <source>
        <dbReference type="EMBL" id="GAA1759813.1"/>
    </source>
</evidence>
<sequence>MVLGAVLSPTSTNIAGWRHPNAVSNAGVSLKDMTRFAEEAEKAKFDFVFLADELCAPDASPGILSRDPVIYRFEPLTLTAALAAGTERIGLIVTQTTTYNEPYHVARKLASIDNLSEGRAGWNLVTSYVTAEAANFSTAKHASNVDRYARAEEFFEVTRGLWDSWDDDAFVLDKAEGRYFDPAGLHVLDHEGDSFSVRGPLNVVRPVQGRPVQVQAGSSPAGIALAAKYAEVVFTAQTTLENALAFTTELRERTVEAGRPAGDIRVLAGTMPIVGETMAEAQAKADELGALIHPEVGLARLSQLLGFDVSGMPLDSYLPDEIPETEAYKSRQALIVDLARREHLTIGELYPRVVGSYGHRTVIGTPELIADELQAWFEAGAVDGYIIAPAFLPDGLDDFSRLVIPELRRRGLFRDEYEGRTLRDHLRLAWPARGAGWDE</sequence>
<dbReference type="Pfam" id="PF00296">
    <property type="entry name" value="Bac_luciferase"/>
    <property type="match status" value="1"/>
</dbReference>
<proteinExistence type="inferred from homology"/>
<dbReference type="PIRSF" id="PIRSF000337">
    <property type="entry name" value="NTA_MOA"/>
    <property type="match status" value="1"/>
</dbReference>
<dbReference type="PANTHER" id="PTHR30011">
    <property type="entry name" value="ALKANESULFONATE MONOOXYGENASE-RELATED"/>
    <property type="match status" value="1"/>
</dbReference>
<dbReference type="InterPro" id="IPR011251">
    <property type="entry name" value="Luciferase-like_dom"/>
</dbReference>
<keyword evidence="2" id="KW-0288">FMN</keyword>
<dbReference type="Gene3D" id="3.20.20.30">
    <property type="entry name" value="Luciferase-like domain"/>
    <property type="match status" value="1"/>
</dbReference>
<keyword evidence="8" id="KW-1185">Reference proteome</keyword>
<dbReference type="InterPro" id="IPR051260">
    <property type="entry name" value="Diverse_substr_monoxygenases"/>
</dbReference>
<evidence type="ECO:0000256" key="3">
    <source>
        <dbReference type="ARBA" id="ARBA00023002"/>
    </source>
</evidence>
<dbReference type="CDD" id="cd01095">
    <property type="entry name" value="Nitrilotriacetate_monoxgenase"/>
    <property type="match status" value="1"/>
</dbReference>
<gene>
    <name evidence="7" type="ORF">GCM10009747_18580</name>
</gene>
<dbReference type="EMBL" id="BAAANH010000003">
    <property type="protein sequence ID" value="GAA1759813.1"/>
    <property type="molecule type" value="Genomic_DNA"/>
</dbReference>
<evidence type="ECO:0000256" key="2">
    <source>
        <dbReference type="ARBA" id="ARBA00022643"/>
    </source>
</evidence>
<keyword evidence="3" id="KW-0560">Oxidoreductase</keyword>
<comment type="caution">
    <text evidence="7">The sequence shown here is derived from an EMBL/GenBank/DDBJ whole genome shotgun (WGS) entry which is preliminary data.</text>
</comment>
<name>A0ABN2KM11_9MICO</name>
<comment type="similarity">
    <text evidence="5">Belongs to the NtaA/SnaA/DszA monooxygenase family.</text>
</comment>
<evidence type="ECO:0000256" key="5">
    <source>
        <dbReference type="ARBA" id="ARBA00033748"/>
    </source>
</evidence>
<protein>
    <submittedName>
        <fullName evidence="7">LLM class flavin-dependent oxidoreductase</fullName>
    </submittedName>
</protein>
<dbReference type="Proteomes" id="UP001500506">
    <property type="component" value="Unassembled WGS sequence"/>
</dbReference>
<evidence type="ECO:0000256" key="1">
    <source>
        <dbReference type="ARBA" id="ARBA00022630"/>
    </source>
</evidence>
<dbReference type="InterPro" id="IPR036661">
    <property type="entry name" value="Luciferase-like_sf"/>
</dbReference>
<organism evidence="7 8">
    <name type="scientific">Agromyces humatus</name>
    <dbReference type="NCBI Taxonomy" id="279573"/>
    <lineage>
        <taxon>Bacteria</taxon>
        <taxon>Bacillati</taxon>
        <taxon>Actinomycetota</taxon>
        <taxon>Actinomycetes</taxon>
        <taxon>Micrococcales</taxon>
        <taxon>Microbacteriaceae</taxon>
        <taxon>Agromyces</taxon>
    </lineage>
</organism>
<keyword evidence="1" id="KW-0285">Flavoprotein</keyword>
<feature type="domain" description="Luciferase-like" evidence="6">
    <location>
        <begin position="18"/>
        <end position="381"/>
    </location>
</feature>
<dbReference type="PANTHER" id="PTHR30011:SF16">
    <property type="entry name" value="C2H2 FINGER DOMAIN TRANSCRIPTION FACTOR (EUROFUNG)-RELATED"/>
    <property type="match status" value="1"/>
</dbReference>
<evidence type="ECO:0000313" key="8">
    <source>
        <dbReference type="Proteomes" id="UP001500506"/>
    </source>
</evidence>
<dbReference type="InterPro" id="IPR016215">
    <property type="entry name" value="NTA_MOA"/>
</dbReference>
<reference evidence="7 8" key="1">
    <citation type="journal article" date="2019" name="Int. J. Syst. Evol. Microbiol.">
        <title>The Global Catalogue of Microorganisms (GCM) 10K type strain sequencing project: providing services to taxonomists for standard genome sequencing and annotation.</title>
        <authorList>
            <consortium name="The Broad Institute Genomics Platform"/>
            <consortium name="The Broad Institute Genome Sequencing Center for Infectious Disease"/>
            <person name="Wu L."/>
            <person name="Ma J."/>
        </authorList>
    </citation>
    <scope>NUCLEOTIDE SEQUENCE [LARGE SCALE GENOMIC DNA]</scope>
    <source>
        <strain evidence="7 8">JCM 14319</strain>
    </source>
</reference>
<evidence type="ECO:0000256" key="4">
    <source>
        <dbReference type="ARBA" id="ARBA00023033"/>
    </source>
</evidence>
<dbReference type="SUPFAM" id="SSF51679">
    <property type="entry name" value="Bacterial luciferase-like"/>
    <property type="match status" value="1"/>
</dbReference>
<keyword evidence="4" id="KW-0503">Monooxygenase</keyword>
<evidence type="ECO:0000259" key="6">
    <source>
        <dbReference type="Pfam" id="PF00296"/>
    </source>
</evidence>
<dbReference type="NCBIfam" id="TIGR03860">
    <property type="entry name" value="FMN_nitrolo"/>
    <property type="match status" value="1"/>
</dbReference>